<dbReference type="EMBL" id="CM026421">
    <property type="protein sequence ID" value="KAG0593253.1"/>
    <property type="molecule type" value="Genomic_DNA"/>
</dbReference>
<dbReference type="Proteomes" id="UP000822688">
    <property type="component" value="Chromosome 1"/>
</dbReference>
<protein>
    <submittedName>
        <fullName evidence="2">Uncharacterized protein</fullName>
    </submittedName>
</protein>
<accession>A0A8T0JE22</accession>
<dbReference type="AlphaFoldDB" id="A0A8T0JE22"/>
<sequence>MLRNCHLIFDVLSNFGVLAWLLLTVCTSPLSSDEQASESSYCLRLRKCPWHT</sequence>
<organism evidence="2 3">
    <name type="scientific">Ceratodon purpureus</name>
    <name type="common">Fire moss</name>
    <name type="synonym">Dicranum purpureum</name>
    <dbReference type="NCBI Taxonomy" id="3225"/>
    <lineage>
        <taxon>Eukaryota</taxon>
        <taxon>Viridiplantae</taxon>
        <taxon>Streptophyta</taxon>
        <taxon>Embryophyta</taxon>
        <taxon>Bryophyta</taxon>
        <taxon>Bryophytina</taxon>
        <taxon>Bryopsida</taxon>
        <taxon>Dicranidae</taxon>
        <taxon>Pseudoditrichales</taxon>
        <taxon>Ditrichaceae</taxon>
        <taxon>Ceratodon</taxon>
    </lineage>
</organism>
<evidence type="ECO:0000313" key="2">
    <source>
        <dbReference type="EMBL" id="KAG0593253.1"/>
    </source>
</evidence>
<evidence type="ECO:0000256" key="1">
    <source>
        <dbReference type="SAM" id="SignalP"/>
    </source>
</evidence>
<evidence type="ECO:0000313" key="3">
    <source>
        <dbReference type="Proteomes" id="UP000822688"/>
    </source>
</evidence>
<keyword evidence="1" id="KW-0732">Signal</keyword>
<comment type="caution">
    <text evidence="2">The sequence shown here is derived from an EMBL/GenBank/DDBJ whole genome shotgun (WGS) entry which is preliminary data.</text>
</comment>
<feature type="signal peptide" evidence="1">
    <location>
        <begin position="1"/>
        <end position="32"/>
    </location>
</feature>
<gene>
    <name evidence="2" type="ORF">KC19_1G316000</name>
</gene>
<keyword evidence="3" id="KW-1185">Reference proteome</keyword>
<feature type="chain" id="PRO_5035852760" evidence="1">
    <location>
        <begin position="33"/>
        <end position="52"/>
    </location>
</feature>
<proteinExistence type="predicted"/>
<name>A0A8T0JE22_CERPU</name>
<reference evidence="2" key="1">
    <citation type="submission" date="2020-06" db="EMBL/GenBank/DDBJ databases">
        <title>WGS assembly of Ceratodon purpureus strain R40.</title>
        <authorList>
            <person name="Carey S.B."/>
            <person name="Jenkins J."/>
            <person name="Shu S."/>
            <person name="Lovell J.T."/>
            <person name="Sreedasyam A."/>
            <person name="Maumus F."/>
            <person name="Tiley G.P."/>
            <person name="Fernandez-Pozo N."/>
            <person name="Barry K."/>
            <person name="Chen C."/>
            <person name="Wang M."/>
            <person name="Lipzen A."/>
            <person name="Daum C."/>
            <person name="Saski C.A."/>
            <person name="Payton A.C."/>
            <person name="Mcbreen J.C."/>
            <person name="Conrad R.E."/>
            <person name="Kollar L.M."/>
            <person name="Olsson S."/>
            <person name="Huttunen S."/>
            <person name="Landis J.B."/>
            <person name="Wickett N.J."/>
            <person name="Johnson M.G."/>
            <person name="Rensing S.A."/>
            <person name="Grimwood J."/>
            <person name="Schmutz J."/>
            <person name="Mcdaniel S.F."/>
        </authorList>
    </citation>
    <scope>NUCLEOTIDE SEQUENCE</scope>
    <source>
        <strain evidence="2">R40</strain>
    </source>
</reference>